<evidence type="ECO:0000256" key="7">
    <source>
        <dbReference type="ARBA" id="ARBA00022989"/>
    </source>
</evidence>
<evidence type="ECO:0000313" key="10">
    <source>
        <dbReference type="EMBL" id="VDL74694.1"/>
    </source>
</evidence>
<keyword evidence="11" id="KW-1185">Reference proteome</keyword>
<dbReference type="InterPro" id="IPR002659">
    <property type="entry name" value="Glyco_trans_31"/>
</dbReference>
<dbReference type="GO" id="GO:0000139">
    <property type="term" value="C:Golgi membrane"/>
    <property type="evidence" value="ECO:0007669"/>
    <property type="project" value="UniProtKB-SubCell"/>
</dbReference>
<dbReference type="AlphaFoldDB" id="A0A0N4Y563"/>
<accession>A0A0N4Y563</accession>
<evidence type="ECO:0000256" key="5">
    <source>
        <dbReference type="ARBA" id="ARBA00022692"/>
    </source>
</evidence>
<sequence length="133" mass="15216">MDCSLSFKQVIETLNFNTSAPSMYCFVHRFSVPDRQPGSRWYIPPSIYPPYYLPDYCSGPIYMMNPTALSAILALAPKAQVFEVEDAFFTGVLAQQAGVQRRVKRGIWCRPVRFNKFLELGRNIFKKVYGSSN</sequence>
<evidence type="ECO:0000313" key="12">
    <source>
        <dbReference type="WBParaSite" id="NBR_0001110401-mRNA-1"/>
    </source>
</evidence>
<keyword evidence="7" id="KW-1133">Transmembrane helix</keyword>
<keyword evidence="4" id="KW-0808">Transferase</keyword>
<evidence type="ECO:0000256" key="6">
    <source>
        <dbReference type="ARBA" id="ARBA00022968"/>
    </source>
</evidence>
<proteinExistence type="inferred from homology"/>
<organism evidence="12">
    <name type="scientific">Nippostrongylus brasiliensis</name>
    <name type="common">Rat hookworm</name>
    <dbReference type="NCBI Taxonomy" id="27835"/>
    <lineage>
        <taxon>Eukaryota</taxon>
        <taxon>Metazoa</taxon>
        <taxon>Ecdysozoa</taxon>
        <taxon>Nematoda</taxon>
        <taxon>Chromadorea</taxon>
        <taxon>Rhabditida</taxon>
        <taxon>Rhabditina</taxon>
        <taxon>Rhabditomorpha</taxon>
        <taxon>Strongyloidea</taxon>
        <taxon>Heligmosomidae</taxon>
        <taxon>Nippostrongylus</taxon>
    </lineage>
</organism>
<dbReference type="Pfam" id="PF01762">
    <property type="entry name" value="Galactosyl_T"/>
    <property type="match status" value="1"/>
</dbReference>
<keyword evidence="6" id="KW-0735">Signal-anchor</keyword>
<dbReference type="GO" id="GO:0016758">
    <property type="term" value="F:hexosyltransferase activity"/>
    <property type="evidence" value="ECO:0007669"/>
    <property type="project" value="InterPro"/>
</dbReference>
<reference evidence="10 11" key="2">
    <citation type="submission" date="2018-11" db="EMBL/GenBank/DDBJ databases">
        <authorList>
            <consortium name="Pathogen Informatics"/>
        </authorList>
    </citation>
    <scope>NUCLEOTIDE SEQUENCE [LARGE SCALE GENOMIC DNA]</scope>
</reference>
<keyword evidence="9" id="KW-0472">Membrane</keyword>
<evidence type="ECO:0000256" key="9">
    <source>
        <dbReference type="ARBA" id="ARBA00023136"/>
    </source>
</evidence>
<dbReference type="STRING" id="27835.A0A0N4Y563"/>
<dbReference type="EMBL" id="UYSL01020459">
    <property type="protein sequence ID" value="VDL74694.1"/>
    <property type="molecule type" value="Genomic_DNA"/>
</dbReference>
<comment type="subcellular location">
    <subcellularLocation>
        <location evidence="1">Golgi apparatus membrane</location>
        <topology evidence="1">Single-pass type II membrane protein</topology>
    </subcellularLocation>
</comment>
<keyword evidence="8" id="KW-0333">Golgi apparatus</keyword>
<protein>
    <submittedName>
        <fullName evidence="12">Hexosyltransferase</fullName>
    </submittedName>
</protein>
<comment type="similarity">
    <text evidence="2">Belongs to the glycosyltransferase 31 family.</text>
</comment>
<evidence type="ECO:0000256" key="2">
    <source>
        <dbReference type="ARBA" id="ARBA00008661"/>
    </source>
</evidence>
<evidence type="ECO:0000256" key="8">
    <source>
        <dbReference type="ARBA" id="ARBA00023034"/>
    </source>
</evidence>
<keyword evidence="3" id="KW-0328">Glycosyltransferase</keyword>
<evidence type="ECO:0000313" key="11">
    <source>
        <dbReference type="Proteomes" id="UP000271162"/>
    </source>
</evidence>
<evidence type="ECO:0000256" key="1">
    <source>
        <dbReference type="ARBA" id="ARBA00004323"/>
    </source>
</evidence>
<evidence type="ECO:0000256" key="4">
    <source>
        <dbReference type="ARBA" id="ARBA00022679"/>
    </source>
</evidence>
<evidence type="ECO:0000256" key="3">
    <source>
        <dbReference type="ARBA" id="ARBA00022676"/>
    </source>
</evidence>
<name>A0A0N4Y563_NIPBR</name>
<keyword evidence="5" id="KW-0812">Transmembrane</keyword>
<gene>
    <name evidence="10" type="ORF">NBR_LOCUS11105</name>
</gene>
<reference evidence="12" key="1">
    <citation type="submission" date="2017-02" db="UniProtKB">
        <authorList>
            <consortium name="WormBaseParasite"/>
        </authorList>
    </citation>
    <scope>IDENTIFICATION</scope>
</reference>
<dbReference type="Proteomes" id="UP000271162">
    <property type="component" value="Unassembled WGS sequence"/>
</dbReference>
<dbReference type="WBParaSite" id="NBR_0001110401-mRNA-1">
    <property type="protein sequence ID" value="NBR_0001110401-mRNA-1"/>
    <property type="gene ID" value="NBR_0001110401"/>
</dbReference>